<dbReference type="EMBL" id="LWAE01000006">
    <property type="protein sequence ID" value="KZL90061.1"/>
    <property type="molecule type" value="Genomic_DNA"/>
</dbReference>
<dbReference type="GO" id="GO:0009847">
    <property type="term" value="P:spore germination"/>
    <property type="evidence" value="ECO:0007669"/>
    <property type="project" value="InterPro"/>
</dbReference>
<dbReference type="InterPro" id="IPR046953">
    <property type="entry name" value="Spore_GerAC-like_C"/>
</dbReference>
<dbReference type="NCBIfam" id="TIGR02887">
    <property type="entry name" value="spore_ger_x_C"/>
    <property type="match status" value="1"/>
</dbReference>
<evidence type="ECO:0000256" key="3">
    <source>
        <dbReference type="ARBA" id="ARBA00022544"/>
    </source>
</evidence>
<feature type="domain" description="Spore germination protein N-terminal" evidence="9">
    <location>
        <begin position="21"/>
        <end position="213"/>
    </location>
</feature>
<dbReference type="Proteomes" id="UP000076603">
    <property type="component" value="Unassembled WGS sequence"/>
</dbReference>
<dbReference type="Pfam" id="PF25198">
    <property type="entry name" value="Spore_GerAC_N"/>
    <property type="match status" value="1"/>
</dbReference>
<evidence type="ECO:0000256" key="1">
    <source>
        <dbReference type="ARBA" id="ARBA00004635"/>
    </source>
</evidence>
<organism evidence="10 11">
    <name type="scientific">Clostridium magnum DSM 2767</name>
    <dbReference type="NCBI Taxonomy" id="1121326"/>
    <lineage>
        <taxon>Bacteria</taxon>
        <taxon>Bacillati</taxon>
        <taxon>Bacillota</taxon>
        <taxon>Clostridia</taxon>
        <taxon>Eubacteriales</taxon>
        <taxon>Clostridiaceae</taxon>
        <taxon>Clostridium</taxon>
    </lineage>
</organism>
<keyword evidence="3" id="KW-0309">Germination</keyword>
<dbReference type="PATRIC" id="fig|1121326.3.peg.4609"/>
<dbReference type="RefSeq" id="WP_066627387.1">
    <property type="nucleotide sequence ID" value="NZ_FQXL01000006.1"/>
</dbReference>
<dbReference type="PANTHER" id="PTHR35789:SF1">
    <property type="entry name" value="SPORE GERMINATION PROTEIN B3"/>
    <property type="match status" value="1"/>
</dbReference>
<evidence type="ECO:0000256" key="4">
    <source>
        <dbReference type="ARBA" id="ARBA00022729"/>
    </source>
</evidence>
<evidence type="ECO:0000259" key="9">
    <source>
        <dbReference type="Pfam" id="PF25198"/>
    </source>
</evidence>
<evidence type="ECO:0000256" key="7">
    <source>
        <dbReference type="ARBA" id="ARBA00023288"/>
    </source>
</evidence>
<dbReference type="PANTHER" id="PTHR35789">
    <property type="entry name" value="SPORE GERMINATION PROTEIN B3"/>
    <property type="match status" value="1"/>
</dbReference>
<evidence type="ECO:0000256" key="2">
    <source>
        <dbReference type="ARBA" id="ARBA00007886"/>
    </source>
</evidence>
<evidence type="ECO:0000256" key="5">
    <source>
        <dbReference type="ARBA" id="ARBA00023136"/>
    </source>
</evidence>
<dbReference type="PROSITE" id="PS51257">
    <property type="entry name" value="PROKAR_LIPOPROTEIN"/>
    <property type="match status" value="1"/>
</dbReference>
<dbReference type="InterPro" id="IPR008844">
    <property type="entry name" value="Spore_GerAC-like"/>
</dbReference>
<dbReference type="Pfam" id="PF05504">
    <property type="entry name" value="Spore_GerAC"/>
    <property type="match status" value="1"/>
</dbReference>
<evidence type="ECO:0000313" key="11">
    <source>
        <dbReference type="Proteomes" id="UP000076603"/>
    </source>
</evidence>
<evidence type="ECO:0000259" key="8">
    <source>
        <dbReference type="Pfam" id="PF05504"/>
    </source>
</evidence>
<dbReference type="InterPro" id="IPR057336">
    <property type="entry name" value="GerAC_N"/>
</dbReference>
<keyword evidence="11" id="KW-1185">Reference proteome</keyword>
<keyword evidence="7" id="KW-0449">Lipoprotein</keyword>
<dbReference type="AlphaFoldDB" id="A0A162RKZ6"/>
<keyword evidence="4" id="KW-0732">Signal</keyword>
<dbReference type="STRING" id="1121326.CLMAG_45470"/>
<comment type="subcellular location">
    <subcellularLocation>
        <location evidence="1">Membrane</location>
        <topology evidence="1">Lipid-anchor</topology>
    </subcellularLocation>
</comment>
<proteinExistence type="inferred from homology"/>
<evidence type="ECO:0000313" key="10">
    <source>
        <dbReference type="EMBL" id="KZL90061.1"/>
    </source>
</evidence>
<dbReference type="Gene3D" id="3.30.300.210">
    <property type="entry name" value="Nutrient germinant receptor protein C, domain 3"/>
    <property type="match status" value="1"/>
</dbReference>
<evidence type="ECO:0000256" key="6">
    <source>
        <dbReference type="ARBA" id="ARBA00023139"/>
    </source>
</evidence>
<keyword evidence="5" id="KW-0472">Membrane</keyword>
<sequence length="391" mass="44669">MKLRRMISLLLICILLGGCWDKVEIDKKSIVSIIGIDVGEDICKQKEMEKFNPDEPYTALEMKKIHLTLGAPDISKLGPDKGATAEGIYINSDGYSMQDALTKASRKSSRDIKFSHTKLLVLSSELMSYPDIAKEIIDYLQREPSLNRMMYVVLAEGRPEEYIKYKPTMEKNIEGYISGLIENSNRNENILPINLNEFLILLSENGNALLPRMVMEKDKKELNIAGVSIIKDYEVKGSLTPSETGNLEMLRGTLKGGKRVIFLNNHPLDFVISDLDRKISVDNKNGNLSFNINIRLEGEVKDYYTDSGIFSRDQLSYLQQNFNKSIKMECEQVINLIQEKFQVDPIGIREYVEKFHPGIWREKKDNWSEAYKNADINVNIDTNIRRIGVVK</sequence>
<dbReference type="InterPro" id="IPR038501">
    <property type="entry name" value="Spore_GerAC_C_sf"/>
</dbReference>
<keyword evidence="6" id="KW-0564">Palmitate</keyword>
<feature type="domain" description="Spore germination GerAC-like C-terminal" evidence="8">
    <location>
        <begin position="226"/>
        <end position="388"/>
    </location>
</feature>
<dbReference type="GO" id="GO:0016020">
    <property type="term" value="C:membrane"/>
    <property type="evidence" value="ECO:0007669"/>
    <property type="project" value="UniProtKB-SubCell"/>
</dbReference>
<accession>A0A162RKZ6</accession>
<comment type="similarity">
    <text evidence="2">Belongs to the GerABKC lipoprotein family.</text>
</comment>
<name>A0A162RKZ6_9CLOT</name>
<reference evidence="10 11" key="1">
    <citation type="submission" date="2016-04" db="EMBL/GenBank/DDBJ databases">
        <title>Genome sequence of Clostridium magnum DSM 2767.</title>
        <authorList>
            <person name="Poehlein A."/>
            <person name="Uhlig R."/>
            <person name="Fischer R."/>
            <person name="Bahl H."/>
            <person name="Daniel R."/>
        </authorList>
    </citation>
    <scope>NUCLEOTIDE SEQUENCE [LARGE SCALE GENOMIC DNA]</scope>
    <source>
        <strain evidence="10 11">DSM 2767</strain>
    </source>
</reference>
<gene>
    <name evidence="10" type="primary">gerBC_8</name>
    <name evidence="10" type="ORF">CLMAG_45470</name>
</gene>
<comment type="caution">
    <text evidence="10">The sequence shown here is derived from an EMBL/GenBank/DDBJ whole genome shotgun (WGS) entry which is preliminary data.</text>
</comment>
<protein>
    <submittedName>
        <fullName evidence="10">Spore germination protein B3</fullName>
    </submittedName>
</protein>